<evidence type="ECO:0000259" key="3">
    <source>
        <dbReference type="Pfam" id="PF03816"/>
    </source>
</evidence>
<reference evidence="4 5" key="1">
    <citation type="journal article" date="2013" name="Int. J. Syst. Evol. Microbiol.">
        <title>Ilumatobacter nonamiense sp. nov. and Ilumatobacter coccineum sp. nov., isolated from seashore sand.</title>
        <authorList>
            <person name="Matsumoto A."/>
            <person name="Kasai H."/>
            <person name="Matsuo Y."/>
            <person name="Shizuri Y."/>
            <person name="Ichikawa N."/>
            <person name="Fujita N."/>
            <person name="Omura S."/>
            <person name="Takahashi Y."/>
        </authorList>
    </citation>
    <scope>NUCLEOTIDE SEQUENCE [LARGE SCALE GENOMIC DNA]</scope>
    <source>
        <strain evidence="5">NBRC 103263 / KCTC 29153 / YM16-304</strain>
    </source>
</reference>
<dbReference type="PANTHER" id="PTHR33392">
    <property type="entry name" value="POLYISOPRENYL-TEICHOIC ACID--PEPTIDOGLYCAN TEICHOIC ACID TRANSFERASE TAGU"/>
    <property type="match status" value="1"/>
</dbReference>
<organism evidence="4 5">
    <name type="scientific">Ilumatobacter coccineus (strain NBRC 103263 / KCTC 29153 / YM16-304)</name>
    <dbReference type="NCBI Taxonomy" id="1313172"/>
    <lineage>
        <taxon>Bacteria</taxon>
        <taxon>Bacillati</taxon>
        <taxon>Actinomycetota</taxon>
        <taxon>Acidimicrobiia</taxon>
        <taxon>Acidimicrobiales</taxon>
        <taxon>Ilumatobacteraceae</taxon>
        <taxon>Ilumatobacter</taxon>
    </lineage>
</organism>
<name>A0A6C7EEZ0_ILUCY</name>
<sequence length="354" mass="38017">MQPMPDQPGPSRPRRRSSAPLGLFFAVAVAVAGATGIISAADRQVGDVTRLSEFDDPERRAELGDVLVAVDGPAVNYLIIGSDTRDGSDPTSTDFGSIGDQSAVQGRRSDTIMLLRQERDGNGAAILSLPRDLWVTIADTGNPQRINSAYNRGADVLAATVSREFGIPINHVVDVDFFGFKALVDEIGGTTICFEYQTRDTNTGLDQPPGCNLLDGTQALAYARSRKYQEWRDGDWQTDGTGDLGRIKRQQNFISTTVNQTIERLQSDPFLASDLIQATTDSLRLDPNLDPLGAAGTLRKAFSSGLTTFQLPVEGTTINGNSVLLLIDNAESQATLDYFRGVGPLPTPTTTVPG</sequence>
<comment type="similarity">
    <text evidence="1">Belongs to the LytR/CpsA/Psr (LCP) family.</text>
</comment>
<evidence type="ECO:0000256" key="1">
    <source>
        <dbReference type="ARBA" id="ARBA00006068"/>
    </source>
</evidence>
<keyword evidence="5" id="KW-1185">Reference proteome</keyword>
<evidence type="ECO:0000313" key="5">
    <source>
        <dbReference type="Proteomes" id="UP000011863"/>
    </source>
</evidence>
<dbReference type="Proteomes" id="UP000011863">
    <property type="component" value="Chromosome"/>
</dbReference>
<dbReference type="InterPro" id="IPR050922">
    <property type="entry name" value="LytR/CpsA/Psr_CW_biosynth"/>
</dbReference>
<dbReference type="OrthoDB" id="3759589at2"/>
<protein>
    <submittedName>
        <fullName evidence="4">Putative LytR family regulatory protein</fullName>
    </submittedName>
</protein>
<gene>
    <name evidence="4" type="ORF">YM304_28740</name>
</gene>
<feature type="region of interest" description="Disordered" evidence="2">
    <location>
        <begin position="81"/>
        <end position="101"/>
    </location>
</feature>
<proteinExistence type="inferred from homology"/>
<feature type="compositionally biased region" description="Polar residues" evidence="2">
    <location>
        <begin position="89"/>
        <end position="101"/>
    </location>
</feature>
<evidence type="ECO:0000313" key="4">
    <source>
        <dbReference type="EMBL" id="BAN03188.1"/>
    </source>
</evidence>
<dbReference type="Pfam" id="PF03816">
    <property type="entry name" value="LytR_cpsA_psr"/>
    <property type="match status" value="1"/>
</dbReference>
<dbReference type="KEGG" id="aym:YM304_28740"/>
<dbReference type="NCBIfam" id="TIGR00350">
    <property type="entry name" value="lytR_cpsA_psr"/>
    <property type="match status" value="1"/>
</dbReference>
<dbReference type="EMBL" id="AP012057">
    <property type="protein sequence ID" value="BAN03188.1"/>
    <property type="molecule type" value="Genomic_DNA"/>
</dbReference>
<evidence type="ECO:0000256" key="2">
    <source>
        <dbReference type="SAM" id="MobiDB-lite"/>
    </source>
</evidence>
<dbReference type="AlphaFoldDB" id="A0A6C7EEZ0"/>
<dbReference type="RefSeq" id="WP_015442435.1">
    <property type="nucleotide sequence ID" value="NC_020520.1"/>
</dbReference>
<accession>A0A6C7EEZ0</accession>
<dbReference type="InterPro" id="IPR004474">
    <property type="entry name" value="LytR_CpsA_psr"/>
</dbReference>
<feature type="domain" description="Cell envelope-related transcriptional attenuator" evidence="3">
    <location>
        <begin position="108"/>
        <end position="261"/>
    </location>
</feature>
<dbReference type="PANTHER" id="PTHR33392:SF6">
    <property type="entry name" value="POLYISOPRENYL-TEICHOIC ACID--PEPTIDOGLYCAN TEICHOIC ACID TRANSFERASE TAGU"/>
    <property type="match status" value="1"/>
</dbReference>
<dbReference type="Gene3D" id="3.40.630.190">
    <property type="entry name" value="LCP protein"/>
    <property type="match status" value="1"/>
</dbReference>